<dbReference type="WBParaSite" id="OFLC_0000579501-mRNA-1">
    <property type="protein sequence ID" value="OFLC_0000579501-mRNA-1"/>
    <property type="gene ID" value="OFLC_0000579501"/>
</dbReference>
<evidence type="ECO:0000313" key="2">
    <source>
        <dbReference type="Proteomes" id="UP000267606"/>
    </source>
</evidence>
<sequence>MSMISIRIVLCNGSTFEQITNGNGNFSDVYYLDNIVGPEKDSLQDLGNDDLFGDLAGMDPIVLSNVDELTSSFESIELRNMESNRMNTNEQPTSE</sequence>
<evidence type="ECO:0000313" key="1">
    <source>
        <dbReference type="EMBL" id="VDO44381.1"/>
    </source>
</evidence>
<dbReference type="Proteomes" id="UP000267606">
    <property type="component" value="Unassembled WGS sequence"/>
</dbReference>
<name>A0A183HE84_9BILA</name>
<organism evidence="3">
    <name type="scientific">Onchocerca flexuosa</name>
    <dbReference type="NCBI Taxonomy" id="387005"/>
    <lineage>
        <taxon>Eukaryota</taxon>
        <taxon>Metazoa</taxon>
        <taxon>Ecdysozoa</taxon>
        <taxon>Nematoda</taxon>
        <taxon>Chromadorea</taxon>
        <taxon>Rhabditida</taxon>
        <taxon>Spirurina</taxon>
        <taxon>Spiruromorpha</taxon>
        <taxon>Filarioidea</taxon>
        <taxon>Onchocercidae</taxon>
        <taxon>Onchocerca</taxon>
    </lineage>
</organism>
<dbReference type="STRING" id="387005.A0A183HE84"/>
<evidence type="ECO:0000313" key="3">
    <source>
        <dbReference type="WBParaSite" id="OFLC_0000579501-mRNA-1"/>
    </source>
</evidence>
<keyword evidence="2" id="KW-1185">Reference proteome</keyword>
<proteinExistence type="predicted"/>
<dbReference type="EMBL" id="UZAJ01005179">
    <property type="protein sequence ID" value="VDO44381.1"/>
    <property type="molecule type" value="Genomic_DNA"/>
</dbReference>
<accession>A0A183HE84</accession>
<reference evidence="3" key="1">
    <citation type="submission" date="2016-06" db="UniProtKB">
        <authorList>
            <consortium name="WormBaseParasite"/>
        </authorList>
    </citation>
    <scope>IDENTIFICATION</scope>
</reference>
<reference evidence="1 2" key="2">
    <citation type="submission" date="2018-11" db="EMBL/GenBank/DDBJ databases">
        <authorList>
            <consortium name="Pathogen Informatics"/>
        </authorList>
    </citation>
    <scope>NUCLEOTIDE SEQUENCE [LARGE SCALE GENOMIC DNA]</scope>
</reference>
<gene>
    <name evidence="1" type="ORF">OFLC_LOCUS5799</name>
</gene>
<protein>
    <submittedName>
        <fullName evidence="1 3">Uncharacterized protein</fullName>
    </submittedName>
</protein>
<dbReference type="AlphaFoldDB" id="A0A183HE84"/>